<dbReference type="Proteomes" id="UP000008311">
    <property type="component" value="Unassembled WGS sequence"/>
</dbReference>
<dbReference type="PANTHER" id="PTHR24286:SF49">
    <property type="entry name" value="INACTIVE LINOLENATE HYDROPEROXIDE LYASE-RELATED"/>
    <property type="match status" value="1"/>
</dbReference>
<sequence>MATISTKMMKMAMSSSSSSSSSSSPVETVSTSTPQPPSSSLPLRTIPGSYGWPLLGPVSDRLDYFWFQGPETFFRKRSDKYKSTVFRANVPPTFPLFTGVNPNVIAVLDCKSFAHLFDMDIVEKKNILVGDFVPDIKFTGSIRVSVYLDPSEPLHGKVKNFAMDILKRGSKVWLTELLANLDTLWDTIDKDISAKGSASFLFPLQQCIFKFLTKALIGADTSASPEIEKSGYAMLDRWLALQLLPTIYIGVAQPLEEIFLHSFAYPFFLVSGDYRKLSEFIRKEDVIQRAKTEYGLSEEEIIHNLLFVLGFNAYGGFSVFIPNLLSTIGSDTTGLQEKLRKEVREKGGPSLNFDSVKEMPLVQSVVYETLRLNPPVPLQFARARKDFQLSSHDSVFEIKKGEILCGYQPLVMRDSEIFDDPETFKPDRFMGSGQELLNYLYWSNGPQSGTPTASNKQCPAKDYATLSACLIVAHLFRRYDSFTGSSSSITAVEKAK</sequence>
<comment type="cofactor">
    <cofactor evidence="6">
        <name>heme</name>
        <dbReference type="ChEBI" id="CHEBI:30413"/>
    </cofactor>
</comment>
<dbReference type="STRING" id="3988.B9STL5"/>
<dbReference type="eggNOG" id="ENOG502QQNS">
    <property type="taxonomic scope" value="Eukaryota"/>
</dbReference>
<evidence type="ECO:0000256" key="6">
    <source>
        <dbReference type="PIRSR" id="PIRSR602403-1"/>
    </source>
</evidence>
<dbReference type="Pfam" id="PF00067">
    <property type="entry name" value="p450"/>
    <property type="match status" value="1"/>
</dbReference>
<evidence type="ECO:0000256" key="4">
    <source>
        <dbReference type="ARBA" id="ARBA00023004"/>
    </source>
</evidence>
<organism evidence="8 9">
    <name type="scientific">Ricinus communis</name>
    <name type="common">Castor bean</name>
    <dbReference type="NCBI Taxonomy" id="3988"/>
    <lineage>
        <taxon>Eukaryota</taxon>
        <taxon>Viridiplantae</taxon>
        <taxon>Streptophyta</taxon>
        <taxon>Embryophyta</taxon>
        <taxon>Tracheophyta</taxon>
        <taxon>Spermatophyta</taxon>
        <taxon>Magnoliopsida</taxon>
        <taxon>eudicotyledons</taxon>
        <taxon>Gunneridae</taxon>
        <taxon>Pentapetalae</taxon>
        <taxon>rosids</taxon>
        <taxon>fabids</taxon>
        <taxon>Malpighiales</taxon>
        <taxon>Euphorbiaceae</taxon>
        <taxon>Acalyphoideae</taxon>
        <taxon>Acalypheae</taxon>
        <taxon>Ricinus</taxon>
    </lineage>
</organism>
<dbReference type="GO" id="GO:0005506">
    <property type="term" value="F:iron ion binding"/>
    <property type="evidence" value="ECO:0007669"/>
    <property type="project" value="InterPro"/>
</dbReference>
<dbReference type="PANTHER" id="PTHR24286">
    <property type="entry name" value="CYTOCHROME P450 26"/>
    <property type="match status" value="1"/>
</dbReference>
<protein>
    <submittedName>
        <fullName evidence="8">Cytochrome P450, putative</fullName>
        <ecNumber evidence="8">4.2.1.92</ecNumber>
    </submittedName>
</protein>
<dbReference type="Gene3D" id="1.10.630.10">
    <property type="entry name" value="Cytochrome P450"/>
    <property type="match status" value="1"/>
</dbReference>
<evidence type="ECO:0000256" key="3">
    <source>
        <dbReference type="ARBA" id="ARBA00022723"/>
    </source>
</evidence>
<evidence type="ECO:0000256" key="5">
    <source>
        <dbReference type="ARBA" id="ARBA00023239"/>
    </source>
</evidence>
<evidence type="ECO:0000256" key="1">
    <source>
        <dbReference type="ARBA" id="ARBA00010617"/>
    </source>
</evidence>
<proteinExistence type="inferred from homology"/>
<dbReference type="GO" id="GO:0006631">
    <property type="term" value="P:fatty acid metabolic process"/>
    <property type="evidence" value="ECO:0007669"/>
    <property type="project" value="UniProtKB-ARBA"/>
</dbReference>
<reference evidence="9" key="1">
    <citation type="journal article" date="2010" name="Nat. Biotechnol.">
        <title>Draft genome sequence of the oilseed species Ricinus communis.</title>
        <authorList>
            <person name="Chan A.P."/>
            <person name="Crabtree J."/>
            <person name="Zhao Q."/>
            <person name="Lorenzi H."/>
            <person name="Orvis J."/>
            <person name="Puiu D."/>
            <person name="Melake-Berhan A."/>
            <person name="Jones K.M."/>
            <person name="Redman J."/>
            <person name="Chen G."/>
            <person name="Cahoon E.B."/>
            <person name="Gedil M."/>
            <person name="Stanke M."/>
            <person name="Haas B.J."/>
            <person name="Wortman J.R."/>
            <person name="Fraser-Liggett C.M."/>
            <person name="Ravel J."/>
            <person name="Rabinowicz P.D."/>
        </authorList>
    </citation>
    <scope>NUCLEOTIDE SEQUENCE [LARGE SCALE GENOMIC DNA]</scope>
    <source>
        <strain evidence="9">cv. Hale</strain>
    </source>
</reference>
<name>B9STL5_RICCO</name>
<keyword evidence="5 8" id="KW-0456">Lyase</keyword>
<dbReference type="InterPro" id="IPR001128">
    <property type="entry name" value="Cyt_P450"/>
</dbReference>
<feature type="compositionally biased region" description="Low complexity" evidence="7">
    <location>
        <begin position="14"/>
        <end position="33"/>
    </location>
</feature>
<keyword evidence="3 6" id="KW-0479">Metal-binding</keyword>
<dbReference type="FunFam" id="1.10.630.10:FF:000024">
    <property type="entry name" value="Allene oxide synthase, chloroplastic"/>
    <property type="match status" value="1"/>
</dbReference>
<accession>B9STL5</accession>
<dbReference type="PRINTS" id="PR00465">
    <property type="entry name" value="EP450IV"/>
</dbReference>
<evidence type="ECO:0000313" key="9">
    <source>
        <dbReference type="Proteomes" id="UP000008311"/>
    </source>
</evidence>
<dbReference type="SUPFAM" id="SSF48264">
    <property type="entry name" value="Cytochrome P450"/>
    <property type="match status" value="1"/>
</dbReference>
<feature type="region of interest" description="Disordered" evidence="7">
    <location>
        <begin position="1"/>
        <end position="42"/>
    </location>
</feature>
<gene>
    <name evidence="8" type="ORF">RCOM_1016730</name>
</gene>
<dbReference type="GO" id="GO:0020037">
    <property type="term" value="F:heme binding"/>
    <property type="evidence" value="ECO:0007669"/>
    <property type="project" value="InterPro"/>
</dbReference>
<evidence type="ECO:0000256" key="7">
    <source>
        <dbReference type="SAM" id="MobiDB-lite"/>
    </source>
</evidence>
<keyword evidence="2 6" id="KW-0349">Heme</keyword>
<dbReference type="InterPro" id="IPR002403">
    <property type="entry name" value="Cyt_P450_E_grp-IV"/>
</dbReference>
<keyword evidence="9" id="KW-1185">Reference proteome</keyword>
<evidence type="ECO:0000256" key="2">
    <source>
        <dbReference type="ARBA" id="ARBA00022617"/>
    </source>
</evidence>
<evidence type="ECO:0000313" key="8">
    <source>
        <dbReference type="EMBL" id="EEF33051.1"/>
    </source>
</evidence>
<dbReference type="CDD" id="cd11071">
    <property type="entry name" value="CYP74"/>
    <property type="match status" value="1"/>
</dbReference>
<dbReference type="GO" id="GO:0016705">
    <property type="term" value="F:oxidoreductase activity, acting on paired donors, with incorporation or reduction of molecular oxygen"/>
    <property type="evidence" value="ECO:0007669"/>
    <property type="project" value="InterPro"/>
</dbReference>
<feature type="binding site" description="axial binding residue" evidence="6">
    <location>
        <position position="458"/>
    </location>
    <ligand>
        <name>heme</name>
        <dbReference type="ChEBI" id="CHEBI:30413"/>
    </ligand>
    <ligandPart>
        <name>Fe</name>
        <dbReference type="ChEBI" id="CHEBI:18248"/>
    </ligandPart>
</feature>
<keyword evidence="4 6" id="KW-0408">Iron</keyword>
<dbReference type="GO" id="GO:0009978">
    <property type="term" value="F:allene oxide synthase activity"/>
    <property type="evidence" value="ECO:0007669"/>
    <property type="project" value="UniProtKB-EC"/>
</dbReference>
<dbReference type="EMBL" id="EQ974132">
    <property type="protein sequence ID" value="EEF33051.1"/>
    <property type="molecule type" value="Genomic_DNA"/>
</dbReference>
<dbReference type="EC" id="4.2.1.92" evidence="8"/>
<dbReference type="AlphaFoldDB" id="B9STL5"/>
<dbReference type="FunCoup" id="B9STL5">
    <property type="interactions" value="190"/>
</dbReference>
<dbReference type="InterPro" id="IPR036396">
    <property type="entry name" value="Cyt_P450_sf"/>
</dbReference>
<comment type="similarity">
    <text evidence="1">Belongs to the cytochrome P450 family.</text>
</comment>
<dbReference type="InParanoid" id="B9STL5"/>
<dbReference type="GO" id="GO:0004497">
    <property type="term" value="F:monooxygenase activity"/>
    <property type="evidence" value="ECO:0000318"/>
    <property type="project" value="GO_Central"/>
</dbReference>